<proteinExistence type="predicted"/>
<feature type="compositionally biased region" description="Basic and acidic residues" evidence="1">
    <location>
        <begin position="78"/>
        <end position="98"/>
    </location>
</feature>
<keyword evidence="3" id="KW-1185">Reference proteome</keyword>
<sequence>MVTWLLKVLDCQTFLKEPTFIPSLQPVEPEDESAGWHKYEDDDDSLIRKGSGGSSMVGLSHDDDMMDDLDEMIFGKRGVGDDSTNHHPSSSKHDLISF</sequence>
<dbReference type="Proteomes" id="UP001341840">
    <property type="component" value="Unassembled WGS sequence"/>
</dbReference>
<gene>
    <name evidence="2" type="ORF">PIB30_010139</name>
</gene>
<feature type="region of interest" description="Disordered" evidence="1">
    <location>
        <begin position="24"/>
        <end position="62"/>
    </location>
</feature>
<evidence type="ECO:0000256" key="1">
    <source>
        <dbReference type="SAM" id="MobiDB-lite"/>
    </source>
</evidence>
<name>A0ABU6Z369_9FABA</name>
<accession>A0ABU6Z369</accession>
<reference evidence="2 3" key="1">
    <citation type="journal article" date="2023" name="Plants (Basel)">
        <title>Bridging the Gap: Combining Genomics and Transcriptomics Approaches to Understand Stylosanthes scabra, an Orphan Legume from the Brazilian Caatinga.</title>
        <authorList>
            <person name="Ferreira-Neto J.R.C."/>
            <person name="da Silva M.D."/>
            <person name="Binneck E."/>
            <person name="de Melo N.F."/>
            <person name="da Silva R.H."/>
            <person name="de Melo A.L.T.M."/>
            <person name="Pandolfi V."/>
            <person name="Bustamante F.O."/>
            <person name="Brasileiro-Vidal A.C."/>
            <person name="Benko-Iseppon A.M."/>
        </authorList>
    </citation>
    <scope>NUCLEOTIDE SEQUENCE [LARGE SCALE GENOMIC DNA]</scope>
    <source>
        <tissue evidence="2">Leaves</tissue>
    </source>
</reference>
<organism evidence="2 3">
    <name type="scientific">Stylosanthes scabra</name>
    <dbReference type="NCBI Taxonomy" id="79078"/>
    <lineage>
        <taxon>Eukaryota</taxon>
        <taxon>Viridiplantae</taxon>
        <taxon>Streptophyta</taxon>
        <taxon>Embryophyta</taxon>
        <taxon>Tracheophyta</taxon>
        <taxon>Spermatophyta</taxon>
        <taxon>Magnoliopsida</taxon>
        <taxon>eudicotyledons</taxon>
        <taxon>Gunneridae</taxon>
        <taxon>Pentapetalae</taxon>
        <taxon>rosids</taxon>
        <taxon>fabids</taxon>
        <taxon>Fabales</taxon>
        <taxon>Fabaceae</taxon>
        <taxon>Papilionoideae</taxon>
        <taxon>50 kb inversion clade</taxon>
        <taxon>dalbergioids sensu lato</taxon>
        <taxon>Dalbergieae</taxon>
        <taxon>Pterocarpus clade</taxon>
        <taxon>Stylosanthes</taxon>
    </lineage>
</organism>
<evidence type="ECO:0000313" key="2">
    <source>
        <dbReference type="EMBL" id="MED6216699.1"/>
    </source>
</evidence>
<feature type="region of interest" description="Disordered" evidence="1">
    <location>
        <begin position="77"/>
        <end position="98"/>
    </location>
</feature>
<protein>
    <submittedName>
        <fullName evidence="2">Uncharacterized protein</fullName>
    </submittedName>
</protein>
<comment type="caution">
    <text evidence="2">The sequence shown here is derived from an EMBL/GenBank/DDBJ whole genome shotgun (WGS) entry which is preliminary data.</text>
</comment>
<evidence type="ECO:0000313" key="3">
    <source>
        <dbReference type="Proteomes" id="UP001341840"/>
    </source>
</evidence>
<dbReference type="EMBL" id="JASCZI010271884">
    <property type="protein sequence ID" value="MED6216699.1"/>
    <property type="molecule type" value="Genomic_DNA"/>
</dbReference>